<dbReference type="STRING" id="946122.A0A0C2SST3"/>
<dbReference type="PROSITE" id="PS50002">
    <property type="entry name" value="SH3"/>
    <property type="match status" value="1"/>
</dbReference>
<dbReference type="Proteomes" id="UP000054549">
    <property type="component" value="Unassembled WGS sequence"/>
</dbReference>
<gene>
    <name evidence="5" type="ORF">M378DRAFT_421850</name>
</gene>
<feature type="domain" description="SH3" evidence="4">
    <location>
        <begin position="6"/>
        <end position="64"/>
    </location>
</feature>
<accession>A0A0C2SST3</accession>
<dbReference type="Gene3D" id="2.30.30.40">
    <property type="entry name" value="SH3 Domains"/>
    <property type="match status" value="1"/>
</dbReference>
<name>A0A0C2SST3_AMAMK</name>
<dbReference type="OrthoDB" id="10263741at2759"/>
<evidence type="ECO:0000259" key="4">
    <source>
        <dbReference type="PROSITE" id="PS50002"/>
    </source>
</evidence>
<evidence type="ECO:0000256" key="1">
    <source>
        <dbReference type="ARBA" id="ARBA00022443"/>
    </source>
</evidence>
<dbReference type="HOGENOM" id="CLU_1594112_0_0_1"/>
<evidence type="ECO:0000256" key="2">
    <source>
        <dbReference type="PROSITE-ProRule" id="PRU00192"/>
    </source>
</evidence>
<sequence>MEKKREAKKSGSCCEDFQGFTDELSFKEGDVIIIVNEVLDEWWLGSLNNQTGLFPFAVVEIIADSVEDYNEQLQSEMYGAGASDVDEDGDLSRKPLSLQPSPFYTSFSDVVSITSSGNEDEESKLMSRKKTEGDVADSKWANPGPPPIPICCQRSQLNHHLRVLIGQ</sequence>
<feature type="region of interest" description="Disordered" evidence="3">
    <location>
        <begin position="115"/>
        <end position="147"/>
    </location>
</feature>
<organism evidence="5 6">
    <name type="scientific">Amanita muscaria (strain Koide BX008)</name>
    <dbReference type="NCBI Taxonomy" id="946122"/>
    <lineage>
        <taxon>Eukaryota</taxon>
        <taxon>Fungi</taxon>
        <taxon>Dikarya</taxon>
        <taxon>Basidiomycota</taxon>
        <taxon>Agaricomycotina</taxon>
        <taxon>Agaricomycetes</taxon>
        <taxon>Agaricomycetidae</taxon>
        <taxon>Agaricales</taxon>
        <taxon>Pluteineae</taxon>
        <taxon>Amanitaceae</taxon>
        <taxon>Amanita</taxon>
    </lineage>
</organism>
<dbReference type="InterPro" id="IPR036028">
    <property type="entry name" value="SH3-like_dom_sf"/>
</dbReference>
<dbReference type="EMBL" id="KN818384">
    <property type="protein sequence ID" value="KIL57059.1"/>
    <property type="molecule type" value="Genomic_DNA"/>
</dbReference>
<dbReference type="Pfam" id="PF00018">
    <property type="entry name" value="SH3_1"/>
    <property type="match status" value="1"/>
</dbReference>
<proteinExistence type="predicted"/>
<keyword evidence="1 2" id="KW-0728">SH3 domain</keyword>
<keyword evidence="6" id="KW-1185">Reference proteome</keyword>
<protein>
    <recommendedName>
        <fullName evidence="4">SH3 domain-containing protein</fullName>
    </recommendedName>
</protein>
<dbReference type="SMART" id="SM00326">
    <property type="entry name" value="SH3"/>
    <property type="match status" value="1"/>
</dbReference>
<feature type="compositionally biased region" description="Basic and acidic residues" evidence="3">
    <location>
        <begin position="123"/>
        <end position="137"/>
    </location>
</feature>
<evidence type="ECO:0000313" key="5">
    <source>
        <dbReference type="EMBL" id="KIL57059.1"/>
    </source>
</evidence>
<evidence type="ECO:0000256" key="3">
    <source>
        <dbReference type="SAM" id="MobiDB-lite"/>
    </source>
</evidence>
<dbReference type="AlphaFoldDB" id="A0A0C2SST3"/>
<dbReference type="InterPro" id="IPR001452">
    <property type="entry name" value="SH3_domain"/>
</dbReference>
<reference evidence="5 6" key="1">
    <citation type="submission" date="2014-04" db="EMBL/GenBank/DDBJ databases">
        <title>Evolutionary Origins and Diversification of the Mycorrhizal Mutualists.</title>
        <authorList>
            <consortium name="DOE Joint Genome Institute"/>
            <consortium name="Mycorrhizal Genomics Consortium"/>
            <person name="Kohler A."/>
            <person name="Kuo A."/>
            <person name="Nagy L.G."/>
            <person name="Floudas D."/>
            <person name="Copeland A."/>
            <person name="Barry K.W."/>
            <person name="Cichocki N."/>
            <person name="Veneault-Fourrey C."/>
            <person name="LaButti K."/>
            <person name="Lindquist E.A."/>
            <person name="Lipzen A."/>
            <person name="Lundell T."/>
            <person name="Morin E."/>
            <person name="Murat C."/>
            <person name="Riley R."/>
            <person name="Ohm R."/>
            <person name="Sun H."/>
            <person name="Tunlid A."/>
            <person name="Henrissat B."/>
            <person name="Grigoriev I.V."/>
            <person name="Hibbett D.S."/>
            <person name="Martin F."/>
        </authorList>
    </citation>
    <scope>NUCLEOTIDE SEQUENCE [LARGE SCALE GENOMIC DNA]</scope>
    <source>
        <strain evidence="5 6">Koide BX008</strain>
    </source>
</reference>
<dbReference type="SUPFAM" id="SSF50044">
    <property type="entry name" value="SH3-domain"/>
    <property type="match status" value="1"/>
</dbReference>
<dbReference type="PRINTS" id="PR00452">
    <property type="entry name" value="SH3DOMAIN"/>
</dbReference>
<evidence type="ECO:0000313" key="6">
    <source>
        <dbReference type="Proteomes" id="UP000054549"/>
    </source>
</evidence>
<dbReference type="InParanoid" id="A0A0C2SST3"/>